<feature type="transmembrane region" description="Helical" evidence="9">
    <location>
        <begin position="411"/>
        <end position="430"/>
    </location>
</feature>
<evidence type="ECO:0000256" key="8">
    <source>
        <dbReference type="ARBA" id="ARBA00023136"/>
    </source>
</evidence>
<dbReference type="Pfam" id="PF05425">
    <property type="entry name" value="CopD"/>
    <property type="match status" value="1"/>
</dbReference>
<dbReference type="GO" id="GO:0006825">
    <property type="term" value="P:copper ion transport"/>
    <property type="evidence" value="ECO:0007669"/>
    <property type="project" value="InterPro"/>
</dbReference>
<dbReference type="GO" id="GO:0005507">
    <property type="term" value="F:copper ion binding"/>
    <property type="evidence" value="ECO:0007669"/>
    <property type="project" value="InterPro"/>
</dbReference>
<evidence type="ECO:0000259" key="10">
    <source>
        <dbReference type="Pfam" id="PF04234"/>
    </source>
</evidence>
<dbReference type="OrthoDB" id="2353937at2"/>
<keyword evidence="7" id="KW-0186">Copper</keyword>
<dbReference type="GO" id="GO:0042597">
    <property type="term" value="C:periplasmic space"/>
    <property type="evidence" value="ECO:0007669"/>
    <property type="project" value="InterPro"/>
</dbReference>
<dbReference type="Gene3D" id="2.60.40.10">
    <property type="entry name" value="Immunoglobulins"/>
    <property type="match status" value="1"/>
</dbReference>
<dbReference type="InterPro" id="IPR032694">
    <property type="entry name" value="CopC/D"/>
</dbReference>
<dbReference type="Pfam" id="PF04234">
    <property type="entry name" value="CopC"/>
    <property type="match status" value="1"/>
</dbReference>
<organism evidence="13 14">
    <name type="scientific">Neobacillus massiliamazoniensis</name>
    <dbReference type="NCBI Taxonomy" id="1499688"/>
    <lineage>
        <taxon>Bacteria</taxon>
        <taxon>Bacillati</taxon>
        <taxon>Bacillota</taxon>
        <taxon>Bacilli</taxon>
        <taxon>Bacillales</taxon>
        <taxon>Bacillaceae</taxon>
        <taxon>Neobacillus</taxon>
    </lineage>
</organism>
<reference evidence="14" key="1">
    <citation type="submission" date="2015-05" db="EMBL/GenBank/DDBJ databases">
        <authorList>
            <person name="Urmite Genomes"/>
        </authorList>
    </citation>
    <scope>NUCLEOTIDE SEQUENCE [LARGE SCALE GENOMIC DNA]</scope>
    <source>
        <strain evidence="14">LF1</strain>
    </source>
</reference>
<feature type="transmembrane region" description="Helical" evidence="9">
    <location>
        <begin position="240"/>
        <end position="258"/>
    </location>
</feature>
<dbReference type="InterPro" id="IPR013783">
    <property type="entry name" value="Ig-like_fold"/>
</dbReference>
<evidence type="ECO:0000256" key="2">
    <source>
        <dbReference type="ARBA" id="ARBA00022475"/>
    </source>
</evidence>
<dbReference type="STRING" id="1499688.BN000_03205"/>
<dbReference type="InterPro" id="IPR008457">
    <property type="entry name" value="Cu-R_CopD_dom"/>
</dbReference>
<dbReference type="InterPro" id="IPR007348">
    <property type="entry name" value="CopC_dom"/>
</dbReference>
<dbReference type="EMBL" id="CVRB01000003">
    <property type="protein sequence ID" value="CRK83245.1"/>
    <property type="molecule type" value="Genomic_DNA"/>
</dbReference>
<dbReference type="InterPro" id="IPR032693">
    <property type="entry name" value="YtkA-like_dom"/>
</dbReference>
<dbReference type="PANTHER" id="PTHR34820">
    <property type="entry name" value="INNER MEMBRANE PROTEIN YEBZ"/>
    <property type="match status" value="1"/>
</dbReference>
<comment type="subcellular location">
    <subcellularLocation>
        <location evidence="1">Cell membrane</location>
        <topology evidence="1">Multi-pass membrane protein</topology>
    </subcellularLocation>
</comment>
<evidence type="ECO:0000259" key="11">
    <source>
        <dbReference type="Pfam" id="PF05425"/>
    </source>
</evidence>
<keyword evidence="8 9" id="KW-0472">Membrane</keyword>
<feature type="transmembrane region" description="Helical" evidence="9">
    <location>
        <begin position="194"/>
        <end position="220"/>
    </location>
</feature>
<dbReference type="Pfam" id="PF13115">
    <property type="entry name" value="YtkA"/>
    <property type="match status" value="1"/>
</dbReference>
<dbReference type="SUPFAM" id="SSF81296">
    <property type="entry name" value="E set domains"/>
    <property type="match status" value="1"/>
</dbReference>
<dbReference type="Proteomes" id="UP000199087">
    <property type="component" value="Unassembled WGS sequence"/>
</dbReference>
<feature type="domain" description="Copper resistance protein D" evidence="11">
    <location>
        <begin position="337"/>
        <end position="430"/>
    </location>
</feature>
<evidence type="ECO:0000256" key="7">
    <source>
        <dbReference type="ARBA" id="ARBA00023008"/>
    </source>
</evidence>
<proteinExistence type="predicted"/>
<keyword evidence="2" id="KW-1003">Cell membrane</keyword>
<sequence length="551" mass="61525" precursor="true">MNNRKCFSIVISVICLILFSFPPLIYAHAYIIKSNPYNNEVLKQSPQKVSIQFNETIQSVNNSIQIYDEKGNRVDQKNGGINPKNSTILECGLNHNLPNSAYRIQWKVISNDGHPVQGVISFQIGPGNKAKDGTTVSQKSNGYTPLLDLIIIRWIQYFSNACYVGILFFYLLIMPNELAQNEFVKTRFLRIINFSFLFLLFSILLNLPLMASIELTTSWSNVLNVQTLMDMVRNTALGKIWILQVDDLFFLSIFTYLLNAKKFNKPLFPWISFIFGIGLLLTKALTGHSFSRPNPTLPIGMDFLHLLAASIWIGSLVGIIAFFSLSKMMETKNLYFEILRRFSKWGTVIVLVLTTTGVFGAFLNIPNLSSLVYTDYGNTLLGKVILLVVMIIIAAINFLKGKRKKEKGLSTSLWSELITGMIVLLLSVILTNLPTAMASPGPENVTKIVEHAGSITLNITPNAIGENTLQVSLKDQNGQAMSNIEQVTLTLTSMERGMGDDTITLHKGTDGIYKAKGMDLNMAGRWNVHVHVLTKELNTIDTDIRIIVGSQ</sequence>
<keyword evidence="6 9" id="KW-1133">Transmembrane helix</keyword>
<evidence type="ECO:0000256" key="6">
    <source>
        <dbReference type="ARBA" id="ARBA00022989"/>
    </source>
</evidence>
<keyword evidence="14" id="KW-1185">Reference proteome</keyword>
<gene>
    <name evidence="13" type="ORF">BN000_03205</name>
</gene>
<evidence type="ECO:0000256" key="9">
    <source>
        <dbReference type="SAM" id="Phobius"/>
    </source>
</evidence>
<accession>A0A0U1NZ28</accession>
<keyword evidence="5" id="KW-0732">Signal</keyword>
<feature type="transmembrane region" description="Helical" evidence="9">
    <location>
        <begin position="380"/>
        <end position="399"/>
    </location>
</feature>
<dbReference type="GO" id="GO:0005886">
    <property type="term" value="C:plasma membrane"/>
    <property type="evidence" value="ECO:0007669"/>
    <property type="project" value="UniProtKB-SubCell"/>
</dbReference>
<dbReference type="GO" id="GO:0046688">
    <property type="term" value="P:response to copper ion"/>
    <property type="evidence" value="ECO:0007669"/>
    <property type="project" value="InterPro"/>
</dbReference>
<feature type="domain" description="YtkA-like" evidence="12">
    <location>
        <begin position="461"/>
        <end position="531"/>
    </location>
</feature>
<keyword evidence="4" id="KW-0479">Metal-binding</keyword>
<feature type="domain" description="CopC" evidence="10">
    <location>
        <begin position="28"/>
        <end position="124"/>
    </location>
</feature>
<evidence type="ECO:0000256" key="1">
    <source>
        <dbReference type="ARBA" id="ARBA00004651"/>
    </source>
</evidence>
<evidence type="ECO:0000259" key="12">
    <source>
        <dbReference type="Pfam" id="PF13115"/>
    </source>
</evidence>
<feature type="transmembrane region" description="Helical" evidence="9">
    <location>
        <begin position="303"/>
        <end position="325"/>
    </location>
</feature>
<evidence type="ECO:0000256" key="5">
    <source>
        <dbReference type="ARBA" id="ARBA00022729"/>
    </source>
</evidence>
<dbReference type="RefSeq" id="WP_090635543.1">
    <property type="nucleotide sequence ID" value="NZ_CVRB01000003.1"/>
</dbReference>
<dbReference type="InterPro" id="IPR014755">
    <property type="entry name" value="Cu-Rt/internalin_Ig-like"/>
</dbReference>
<evidence type="ECO:0000256" key="4">
    <source>
        <dbReference type="ARBA" id="ARBA00022723"/>
    </source>
</evidence>
<evidence type="ECO:0000256" key="3">
    <source>
        <dbReference type="ARBA" id="ARBA00022692"/>
    </source>
</evidence>
<keyword evidence="3 9" id="KW-0812">Transmembrane</keyword>
<name>A0A0U1NZ28_9BACI</name>
<evidence type="ECO:0000313" key="14">
    <source>
        <dbReference type="Proteomes" id="UP000199087"/>
    </source>
</evidence>
<dbReference type="PANTHER" id="PTHR34820:SF4">
    <property type="entry name" value="INNER MEMBRANE PROTEIN YEBZ"/>
    <property type="match status" value="1"/>
</dbReference>
<dbReference type="InterPro" id="IPR014756">
    <property type="entry name" value="Ig_E-set"/>
</dbReference>
<evidence type="ECO:0000313" key="13">
    <source>
        <dbReference type="EMBL" id="CRK83245.1"/>
    </source>
</evidence>
<dbReference type="Gene3D" id="2.60.40.1220">
    <property type="match status" value="1"/>
</dbReference>
<protein>
    <submittedName>
        <fullName evidence="13">Copper resistance protein CopC</fullName>
    </submittedName>
</protein>
<feature type="transmembrane region" description="Helical" evidence="9">
    <location>
        <begin position="154"/>
        <end position="173"/>
    </location>
</feature>
<feature type="transmembrane region" description="Helical" evidence="9">
    <location>
        <begin position="345"/>
        <end position="365"/>
    </location>
</feature>
<dbReference type="AlphaFoldDB" id="A0A0U1NZ28"/>
<feature type="transmembrane region" description="Helical" evidence="9">
    <location>
        <begin position="270"/>
        <end position="291"/>
    </location>
</feature>